<comment type="caution">
    <text evidence="1">The sequence shown here is derived from an EMBL/GenBank/DDBJ whole genome shotgun (WGS) entry which is preliminary data.</text>
</comment>
<dbReference type="Proteomes" id="UP000192758">
    <property type="component" value="Unassembled WGS sequence"/>
</dbReference>
<gene>
    <name evidence="1" type="ORF">EHP00_1923</name>
</gene>
<dbReference type="VEuPathDB" id="MicrosporidiaDB:EHP00_1923"/>
<evidence type="ECO:0000313" key="1">
    <source>
        <dbReference type="EMBL" id="OQS53438.1"/>
    </source>
</evidence>
<protein>
    <submittedName>
        <fullName evidence="1">Uncharacterized protein</fullName>
    </submittedName>
</protein>
<accession>A0A1W0E2I1</accession>
<reference evidence="1 2" key="1">
    <citation type="journal article" date="2017" name="Environ. Microbiol.">
        <title>Decay of the glycolytic pathway and adaptation to intranuclear parasitism within Enterocytozoonidae microsporidia.</title>
        <authorList>
            <person name="Wiredu Boakye D."/>
            <person name="Jaroenlak P."/>
            <person name="Prachumwat A."/>
            <person name="Williams T.A."/>
            <person name="Bateman K.S."/>
            <person name="Itsathitphaisarn O."/>
            <person name="Sritunyalucksana K."/>
            <person name="Paszkiewicz K.H."/>
            <person name="Moore K.A."/>
            <person name="Stentiford G.D."/>
            <person name="Williams B.A."/>
        </authorList>
    </citation>
    <scope>NUCLEOTIDE SEQUENCE [LARGE SCALE GENOMIC DNA]</scope>
    <source>
        <strain evidence="1 2">TH1</strain>
    </source>
</reference>
<sequence length="264" mass="30799">MLIIYNFLSILNAARWDGNPDENEENQDQPNPSTSTSLIRQIFSLKVPVTIADYNYYYALLTPDQVAEFKTEICNNALSTMDLDVKCHKIYCFLNKLIDKNWETTTLEFTKTLSKLLASSFIIGPTQDQTEKNKLKSCSNFLQYYCFLRENMDNSTRIKTNFIKKEIKKIISQNQEICTSILILLKLNLTDLKKRKSKNEADLNFYRNEIERLKGIESEKTKTISRLNILITSQIFLESIYEREMKEIFVLESAIGDFEISQNE</sequence>
<evidence type="ECO:0000313" key="2">
    <source>
        <dbReference type="Proteomes" id="UP000192758"/>
    </source>
</evidence>
<name>A0A1W0E2I1_9MICR</name>
<keyword evidence="2" id="KW-1185">Reference proteome</keyword>
<dbReference type="AlphaFoldDB" id="A0A1W0E2I1"/>
<organism evidence="1 2">
    <name type="scientific">Ecytonucleospora hepatopenaei</name>
    <dbReference type="NCBI Taxonomy" id="646526"/>
    <lineage>
        <taxon>Eukaryota</taxon>
        <taxon>Fungi</taxon>
        <taxon>Fungi incertae sedis</taxon>
        <taxon>Microsporidia</taxon>
        <taxon>Enterocytozoonidae</taxon>
        <taxon>Ecytonucleospora</taxon>
    </lineage>
</organism>
<dbReference type="EMBL" id="MNPJ01000034">
    <property type="protein sequence ID" value="OQS53438.1"/>
    <property type="molecule type" value="Genomic_DNA"/>
</dbReference>
<proteinExistence type="predicted"/>